<comment type="caution">
    <text evidence="2">The sequence shown here is derived from an EMBL/GenBank/DDBJ whole genome shotgun (WGS) entry which is preliminary data.</text>
</comment>
<accession>A0A9Q1D3N3</accession>
<feature type="compositionally biased region" description="Basic and acidic residues" evidence="1">
    <location>
        <begin position="68"/>
        <end position="81"/>
    </location>
</feature>
<protein>
    <submittedName>
        <fullName evidence="2">Uncharacterized protein</fullName>
    </submittedName>
</protein>
<organism evidence="2 3">
    <name type="scientific">Conger conger</name>
    <name type="common">Conger eel</name>
    <name type="synonym">Muraena conger</name>
    <dbReference type="NCBI Taxonomy" id="82655"/>
    <lineage>
        <taxon>Eukaryota</taxon>
        <taxon>Metazoa</taxon>
        <taxon>Chordata</taxon>
        <taxon>Craniata</taxon>
        <taxon>Vertebrata</taxon>
        <taxon>Euteleostomi</taxon>
        <taxon>Actinopterygii</taxon>
        <taxon>Neopterygii</taxon>
        <taxon>Teleostei</taxon>
        <taxon>Anguilliformes</taxon>
        <taxon>Congridae</taxon>
        <taxon>Conger</taxon>
    </lineage>
</organism>
<proteinExistence type="predicted"/>
<dbReference type="EMBL" id="JAFJMO010000014">
    <property type="protein sequence ID" value="KAJ8256618.1"/>
    <property type="molecule type" value="Genomic_DNA"/>
</dbReference>
<keyword evidence="3" id="KW-1185">Reference proteome</keyword>
<name>A0A9Q1D3N3_CONCO</name>
<gene>
    <name evidence="2" type="ORF">COCON_G00187700</name>
</gene>
<evidence type="ECO:0000313" key="2">
    <source>
        <dbReference type="EMBL" id="KAJ8256618.1"/>
    </source>
</evidence>
<evidence type="ECO:0000256" key="1">
    <source>
        <dbReference type="SAM" id="MobiDB-lite"/>
    </source>
</evidence>
<reference evidence="2" key="1">
    <citation type="journal article" date="2023" name="Science">
        <title>Genome structures resolve the early diversification of teleost fishes.</title>
        <authorList>
            <person name="Parey E."/>
            <person name="Louis A."/>
            <person name="Montfort J."/>
            <person name="Bouchez O."/>
            <person name="Roques C."/>
            <person name="Iampietro C."/>
            <person name="Lluch J."/>
            <person name="Castinel A."/>
            <person name="Donnadieu C."/>
            <person name="Desvignes T."/>
            <person name="Floi Bucao C."/>
            <person name="Jouanno E."/>
            <person name="Wen M."/>
            <person name="Mejri S."/>
            <person name="Dirks R."/>
            <person name="Jansen H."/>
            <person name="Henkel C."/>
            <person name="Chen W.J."/>
            <person name="Zahm M."/>
            <person name="Cabau C."/>
            <person name="Klopp C."/>
            <person name="Thompson A.W."/>
            <person name="Robinson-Rechavi M."/>
            <person name="Braasch I."/>
            <person name="Lecointre G."/>
            <person name="Bobe J."/>
            <person name="Postlethwait J.H."/>
            <person name="Berthelot C."/>
            <person name="Roest Crollius H."/>
            <person name="Guiguen Y."/>
        </authorList>
    </citation>
    <scope>NUCLEOTIDE SEQUENCE</scope>
    <source>
        <strain evidence="2">Concon-B</strain>
    </source>
</reference>
<dbReference type="Proteomes" id="UP001152803">
    <property type="component" value="Unassembled WGS sequence"/>
</dbReference>
<sequence>MVVLLIWETVGDTLRWTPSTPHYNPPPVQLNRVRGRELRPSKSEAAEQSEADDGGRKTRRQCGLKPFQPRDEQTPTERNVEEFLAETPRPKLKSGAREHISPAVSQLTLSRSNPWI</sequence>
<dbReference type="AlphaFoldDB" id="A0A9Q1D3N3"/>
<feature type="region of interest" description="Disordered" evidence="1">
    <location>
        <begin position="15"/>
        <end position="116"/>
    </location>
</feature>
<evidence type="ECO:0000313" key="3">
    <source>
        <dbReference type="Proteomes" id="UP001152803"/>
    </source>
</evidence>
<feature type="compositionally biased region" description="Basic and acidic residues" evidence="1">
    <location>
        <begin position="34"/>
        <end position="45"/>
    </location>
</feature>
<feature type="compositionally biased region" description="Polar residues" evidence="1">
    <location>
        <begin position="103"/>
        <end position="116"/>
    </location>
</feature>